<evidence type="ECO:0000256" key="7">
    <source>
        <dbReference type="HAMAP-Rule" id="MF_00412"/>
    </source>
</evidence>
<evidence type="ECO:0000313" key="12">
    <source>
        <dbReference type="Proteomes" id="UP001250932"/>
    </source>
</evidence>
<dbReference type="InterPro" id="IPR016161">
    <property type="entry name" value="Ald_DH/histidinol_DH"/>
</dbReference>
<dbReference type="RefSeq" id="WP_313831640.1">
    <property type="nucleotide sequence ID" value="NZ_JAQOUE010000001.1"/>
</dbReference>
<dbReference type="Proteomes" id="UP001250932">
    <property type="component" value="Unassembled WGS sequence"/>
</dbReference>
<evidence type="ECO:0000256" key="2">
    <source>
        <dbReference type="ARBA" id="ARBA00022605"/>
    </source>
</evidence>
<feature type="compositionally biased region" description="Basic and acidic residues" evidence="9">
    <location>
        <begin position="1"/>
        <end position="12"/>
    </location>
</feature>
<comment type="function">
    <text evidence="7">Catalyzes the NADPH-dependent reduction of L-glutamate 5-phosphate into L-glutamate 5-semialdehyde and phosphate. The product spontaneously undergoes cyclization to form 1-pyrroline-5-carboxylate.</text>
</comment>
<dbReference type="InterPro" id="IPR020593">
    <property type="entry name" value="G-glutamylP_reductase_CS"/>
</dbReference>
<dbReference type="PANTHER" id="PTHR11063:SF8">
    <property type="entry name" value="DELTA-1-PYRROLINE-5-CARBOXYLATE SYNTHASE"/>
    <property type="match status" value="1"/>
</dbReference>
<evidence type="ECO:0000256" key="6">
    <source>
        <dbReference type="ARBA" id="ARBA00049024"/>
    </source>
</evidence>
<feature type="region of interest" description="Disordered" evidence="9">
    <location>
        <begin position="1"/>
        <end position="27"/>
    </location>
</feature>
<proteinExistence type="inferred from homology"/>
<accession>A0ABU3K4J6</accession>
<dbReference type="Gene3D" id="3.40.309.10">
    <property type="entry name" value="Aldehyde Dehydrogenase, Chain A, domain 2"/>
    <property type="match status" value="1"/>
</dbReference>
<dbReference type="HAMAP" id="MF_00412">
    <property type="entry name" value="ProA"/>
    <property type="match status" value="1"/>
</dbReference>
<comment type="pathway">
    <text evidence="1 7">Amino-acid biosynthesis; L-proline biosynthesis; L-glutamate 5-semialdehyde from L-glutamate: step 2/2.</text>
</comment>
<dbReference type="NCBIfam" id="NF001221">
    <property type="entry name" value="PRK00197.1"/>
    <property type="match status" value="1"/>
</dbReference>
<evidence type="ECO:0000256" key="4">
    <source>
        <dbReference type="ARBA" id="ARBA00022857"/>
    </source>
</evidence>
<evidence type="ECO:0000256" key="8">
    <source>
        <dbReference type="SAM" id="Coils"/>
    </source>
</evidence>
<dbReference type="EC" id="1.2.1.41" evidence="7"/>
<comment type="catalytic activity">
    <reaction evidence="6 7">
        <text>L-glutamate 5-semialdehyde + phosphate + NADP(+) = L-glutamyl 5-phosphate + NADPH + H(+)</text>
        <dbReference type="Rhea" id="RHEA:19541"/>
        <dbReference type="ChEBI" id="CHEBI:15378"/>
        <dbReference type="ChEBI" id="CHEBI:43474"/>
        <dbReference type="ChEBI" id="CHEBI:57783"/>
        <dbReference type="ChEBI" id="CHEBI:58066"/>
        <dbReference type="ChEBI" id="CHEBI:58274"/>
        <dbReference type="ChEBI" id="CHEBI:58349"/>
        <dbReference type="EC" id="1.2.1.41"/>
    </reaction>
</comment>
<keyword evidence="2 7" id="KW-0028">Amino-acid biosynthesis</keyword>
<keyword evidence="8" id="KW-0175">Coiled coil</keyword>
<dbReference type="EMBL" id="JAQOUE010000001">
    <property type="protein sequence ID" value="MDT7041285.1"/>
    <property type="molecule type" value="Genomic_DNA"/>
</dbReference>
<reference evidence="11 12" key="1">
    <citation type="journal article" date="2023" name="ISME J.">
        <title>Cultivation and genomic characterization of novel and ubiquitous marine nitrite-oxidizing bacteria from the Nitrospirales.</title>
        <authorList>
            <person name="Mueller A.J."/>
            <person name="Daebeler A."/>
            <person name="Herbold C.W."/>
            <person name="Kirkegaard R.H."/>
            <person name="Daims H."/>
        </authorList>
    </citation>
    <scope>NUCLEOTIDE SEQUENCE [LARGE SCALE GENOMIC DNA]</scope>
    <source>
        <strain evidence="11 12">EB</strain>
    </source>
</reference>
<dbReference type="SUPFAM" id="SSF53720">
    <property type="entry name" value="ALDH-like"/>
    <property type="match status" value="1"/>
</dbReference>
<keyword evidence="5 7" id="KW-0560">Oxidoreductase</keyword>
<dbReference type="Gene3D" id="3.40.605.10">
    <property type="entry name" value="Aldehyde Dehydrogenase, Chain A, domain 1"/>
    <property type="match status" value="1"/>
</dbReference>
<dbReference type="InterPro" id="IPR015590">
    <property type="entry name" value="Aldehyde_DH_dom"/>
</dbReference>
<comment type="similarity">
    <text evidence="7">Belongs to the gamma-glutamyl phosphate reductase family.</text>
</comment>
<dbReference type="PIRSF" id="PIRSF000151">
    <property type="entry name" value="GPR"/>
    <property type="match status" value="1"/>
</dbReference>
<dbReference type="GO" id="GO:0004350">
    <property type="term" value="F:glutamate-5-semialdehyde dehydrogenase activity"/>
    <property type="evidence" value="ECO:0007669"/>
    <property type="project" value="UniProtKB-EC"/>
</dbReference>
<gene>
    <name evidence="7" type="primary">proA</name>
    <name evidence="11" type="ORF">PPG34_02920</name>
</gene>
<dbReference type="InterPro" id="IPR016163">
    <property type="entry name" value="Ald_DH_C"/>
</dbReference>
<comment type="caution">
    <text evidence="11">The sequence shown here is derived from an EMBL/GenBank/DDBJ whole genome shotgun (WGS) entry which is preliminary data.</text>
</comment>
<keyword evidence="7" id="KW-0963">Cytoplasm</keyword>
<dbReference type="InterPro" id="IPR012134">
    <property type="entry name" value="Glu-5-SA_DH"/>
</dbReference>
<dbReference type="CDD" id="cd07079">
    <property type="entry name" value="ALDH_F18-19_ProA-GPR"/>
    <property type="match status" value="1"/>
</dbReference>
<keyword evidence="4 7" id="KW-0521">NADP</keyword>
<keyword evidence="3 7" id="KW-0641">Proline biosynthesis</keyword>
<comment type="subcellular location">
    <subcellularLocation>
        <location evidence="7">Cytoplasm</location>
    </subcellularLocation>
</comment>
<keyword evidence="12" id="KW-1185">Reference proteome</keyword>
<evidence type="ECO:0000256" key="3">
    <source>
        <dbReference type="ARBA" id="ARBA00022650"/>
    </source>
</evidence>
<name>A0ABU3K4J6_9BACT</name>
<feature type="domain" description="Aldehyde dehydrogenase" evidence="10">
    <location>
        <begin position="38"/>
        <end position="318"/>
    </location>
</feature>
<evidence type="ECO:0000256" key="9">
    <source>
        <dbReference type="SAM" id="MobiDB-lite"/>
    </source>
</evidence>
<feature type="coiled-coil region" evidence="8">
    <location>
        <begin position="61"/>
        <end position="88"/>
    </location>
</feature>
<evidence type="ECO:0000256" key="1">
    <source>
        <dbReference type="ARBA" id="ARBA00004985"/>
    </source>
</evidence>
<dbReference type="Pfam" id="PF00171">
    <property type="entry name" value="Aldedh"/>
    <property type="match status" value="1"/>
</dbReference>
<evidence type="ECO:0000313" key="11">
    <source>
        <dbReference type="EMBL" id="MDT7041285.1"/>
    </source>
</evidence>
<dbReference type="PANTHER" id="PTHR11063">
    <property type="entry name" value="GLUTAMATE SEMIALDEHYDE DEHYDROGENASE"/>
    <property type="match status" value="1"/>
</dbReference>
<evidence type="ECO:0000259" key="10">
    <source>
        <dbReference type="Pfam" id="PF00171"/>
    </source>
</evidence>
<dbReference type="InterPro" id="IPR000965">
    <property type="entry name" value="GPR_dom"/>
</dbReference>
<protein>
    <recommendedName>
        <fullName evidence="7">Gamma-glutamyl phosphate reductase</fullName>
        <shortName evidence="7">GPR</shortName>
        <ecNumber evidence="7">1.2.1.41</ecNumber>
    </recommendedName>
    <alternativeName>
        <fullName evidence="7">Glutamate-5-semialdehyde dehydrogenase</fullName>
    </alternativeName>
    <alternativeName>
        <fullName evidence="7">Glutamyl-gamma-semialdehyde dehydrogenase</fullName>
        <shortName evidence="7">GSA dehydrogenase</shortName>
    </alternativeName>
</protein>
<organism evidence="11 12">
    <name type="scientific">Candidatus Nitronereus thalassa</name>
    <dbReference type="NCBI Taxonomy" id="3020898"/>
    <lineage>
        <taxon>Bacteria</taxon>
        <taxon>Pseudomonadati</taxon>
        <taxon>Nitrospirota</taxon>
        <taxon>Nitrospiria</taxon>
        <taxon>Nitrospirales</taxon>
        <taxon>Nitrospiraceae</taxon>
        <taxon>Candidatus Nitronereus</taxon>
    </lineage>
</organism>
<dbReference type="InterPro" id="IPR016162">
    <property type="entry name" value="Ald_DH_N"/>
</dbReference>
<dbReference type="PROSITE" id="PS01223">
    <property type="entry name" value="PROA"/>
    <property type="match status" value="1"/>
</dbReference>
<feature type="compositionally biased region" description="Acidic residues" evidence="9">
    <location>
        <begin position="13"/>
        <end position="27"/>
    </location>
</feature>
<dbReference type="NCBIfam" id="TIGR00407">
    <property type="entry name" value="proA"/>
    <property type="match status" value="1"/>
</dbReference>
<evidence type="ECO:0000256" key="5">
    <source>
        <dbReference type="ARBA" id="ARBA00023002"/>
    </source>
</evidence>
<sequence>MKTDEVQPKDTDKDEIEEPAEGEGLEPELEEVDTPTYITNLLRTAKTAAPRLAILTASVKNQALVAMADGLENALEEILEANEKDLEAFDASQGREAMADRLRLTPERIKDMATGLREIAELRDPVGESLGMRLRPNGMKVGKVRVPIGVIGIIYESRPNVTADAAALCLKSGNVCVLRGGSEAIHSNTAIAAILSEVAKKEGIPDGAISFVDRAEREVVLELLKRDDCIDLIIPRGGESLMKTVTENTAIPVIKHDKGVCHVYVDGNADLDMAQNIAMNAKVQRPSTCNAMETLLVHHQSARTLLPKLGKELLAAKVEIRGCEKTCSYIPEALPATDQDYGQEFLSLTLAIKVVKDMDEAMEHIHQYGSHHTEVIVTKDYSRALRFMREVDAGAVMVNASSRLNDGYQFGLGAEIGISTTRIHARGPMGLEDLTCSKFVVFGSGQIRE</sequence>